<dbReference type="AlphaFoldDB" id="A0A367Q3W6"/>
<organism evidence="1 2">
    <name type="scientific">Nostoc minutum NIES-26</name>
    <dbReference type="NCBI Taxonomy" id="1844469"/>
    <lineage>
        <taxon>Bacteria</taxon>
        <taxon>Bacillati</taxon>
        <taxon>Cyanobacteriota</taxon>
        <taxon>Cyanophyceae</taxon>
        <taxon>Nostocales</taxon>
        <taxon>Nostocaceae</taxon>
        <taxon>Nostoc</taxon>
    </lineage>
</organism>
<accession>A0A367Q3W6</accession>
<sequence>MRLDTAEEQAFQAAIDTMGLTQQEEVMEIVTSWGEKAAQKTREEIALNLLREGIATEVVVRVTGLTQQQVQQLQTQLTQEN</sequence>
<name>A0A367Q3W6_9NOSO</name>
<dbReference type="Proteomes" id="UP000252107">
    <property type="component" value="Unassembled WGS sequence"/>
</dbReference>
<keyword evidence="2" id="KW-1185">Reference proteome</keyword>
<comment type="caution">
    <text evidence="1">The sequence shown here is derived from an EMBL/GenBank/DDBJ whole genome shotgun (WGS) entry which is preliminary data.</text>
</comment>
<proteinExistence type="predicted"/>
<gene>
    <name evidence="1" type="ORF">A6770_33490</name>
</gene>
<evidence type="ECO:0000313" key="2">
    <source>
        <dbReference type="Proteomes" id="UP000252107"/>
    </source>
</evidence>
<dbReference type="EMBL" id="LXQD01000352">
    <property type="protein sequence ID" value="RCJ17973.1"/>
    <property type="molecule type" value="Genomic_DNA"/>
</dbReference>
<evidence type="ECO:0000313" key="1">
    <source>
        <dbReference type="EMBL" id="RCJ17973.1"/>
    </source>
</evidence>
<protein>
    <submittedName>
        <fullName evidence="1">Uncharacterized protein</fullName>
    </submittedName>
</protein>
<reference evidence="1" key="1">
    <citation type="submission" date="2016-04" db="EMBL/GenBank/DDBJ databases">
        <authorList>
            <person name="Tabuchi Yagui T.R."/>
        </authorList>
    </citation>
    <scope>NUCLEOTIDE SEQUENCE [LARGE SCALE GENOMIC DNA]</scope>
    <source>
        <strain evidence="1">NIES-26</strain>
    </source>
</reference>